<dbReference type="InterPro" id="IPR032861">
    <property type="entry name" value="TAXi_N"/>
</dbReference>
<feature type="domain" description="Peptidase A1" evidence="6">
    <location>
        <begin position="144"/>
        <end position="502"/>
    </location>
</feature>
<dbReference type="InterPro" id="IPR051708">
    <property type="entry name" value="Plant_Aspart_Prot_A1"/>
</dbReference>
<dbReference type="InterPro" id="IPR033121">
    <property type="entry name" value="PEPTIDASE_A1"/>
</dbReference>
<evidence type="ECO:0000256" key="4">
    <source>
        <dbReference type="RuleBase" id="RU000454"/>
    </source>
</evidence>
<protein>
    <recommendedName>
        <fullName evidence="6">Peptidase A1 domain-containing protein</fullName>
    </recommendedName>
</protein>
<evidence type="ECO:0000313" key="7">
    <source>
        <dbReference type="EMBL" id="CAK9221184.1"/>
    </source>
</evidence>
<dbReference type="SUPFAM" id="SSF50630">
    <property type="entry name" value="Acid proteases"/>
    <property type="match status" value="1"/>
</dbReference>
<dbReference type="PROSITE" id="PS00141">
    <property type="entry name" value="ASP_PROTEASE"/>
    <property type="match status" value="1"/>
</dbReference>
<proteinExistence type="inferred from homology"/>
<dbReference type="InterPro" id="IPR001969">
    <property type="entry name" value="Aspartic_peptidase_AS"/>
</dbReference>
<dbReference type="PRINTS" id="PR00792">
    <property type="entry name" value="PEPSIN"/>
</dbReference>
<dbReference type="InterPro" id="IPR021109">
    <property type="entry name" value="Peptidase_aspartic_dom_sf"/>
</dbReference>
<dbReference type="Pfam" id="PF14543">
    <property type="entry name" value="TAXi_N"/>
    <property type="match status" value="1"/>
</dbReference>
<keyword evidence="3 4" id="KW-0378">Hydrolase</keyword>
<reference evidence="7" key="1">
    <citation type="submission" date="2024-02" db="EMBL/GenBank/DDBJ databases">
        <authorList>
            <consortium name="ELIXIR-Norway"/>
            <consortium name="Elixir Norway"/>
        </authorList>
    </citation>
    <scope>NUCLEOTIDE SEQUENCE</scope>
</reference>
<accession>A0ABP0UH68</accession>
<evidence type="ECO:0000256" key="3">
    <source>
        <dbReference type="ARBA" id="ARBA00022801"/>
    </source>
</evidence>
<keyword evidence="4" id="KW-0064">Aspartyl protease</keyword>
<dbReference type="InterPro" id="IPR001461">
    <property type="entry name" value="Aspartic_peptidase_A1"/>
</dbReference>
<keyword evidence="2 4" id="KW-0645">Protease</keyword>
<gene>
    <name evidence="7" type="ORF">CSSPTR1EN2_LOCUS15829</name>
</gene>
<comment type="similarity">
    <text evidence="1 4">Belongs to the peptidase A1 family.</text>
</comment>
<dbReference type="InterPro" id="IPR032799">
    <property type="entry name" value="TAXi_C"/>
</dbReference>
<dbReference type="EMBL" id="OZ019895">
    <property type="protein sequence ID" value="CAK9221184.1"/>
    <property type="molecule type" value="Genomic_DNA"/>
</dbReference>
<feature type="chain" id="PRO_5046924731" description="Peptidase A1 domain-containing protein" evidence="5">
    <location>
        <begin position="25"/>
        <end position="509"/>
    </location>
</feature>
<evidence type="ECO:0000259" key="6">
    <source>
        <dbReference type="PROSITE" id="PS51767"/>
    </source>
</evidence>
<evidence type="ECO:0000256" key="1">
    <source>
        <dbReference type="ARBA" id="ARBA00007447"/>
    </source>
</evidence>
<keyword evidence="8" id="KW-1185">Reference proteome</keyword>
<dbReference type="PANTHER" id="PTHR47967">
    <property type="entry name" value="OS07G0603500 PROTEIN-RELATED"/>
    <property type="match status" value="1"/>
</dbReference>
<keyword evidence="5" id="KW-0732">Signal</keyword>
<evidence type="ECO:0000256" key="2">
    <source>
        <dbReference type="ARBA" id="ARBA00022670"/>
    </source>
</evidence>
<dbReference type="Proteomes" id="UP001497512">
    <property type="component" value="Chromosome 3"/>
</dbReference>
<feature type="signal peptide" evidence="5">
    <location>
        <begin position="1"/>
        <end position="24"/>
    </location>
</feature>
<organism evidence="7 8">
    <name type="scientific">Sphagnum troendelagicum</name>
    <dbReference type="NCBI Taxonomy" id="128251"/>
    <lineage>
        <taxon>Eukaryota</taxon>
        <taxon>Viridiplantae</taxon>
        <taxon>Streptophyta</taxon>
        <taxon>Embryophyta</taxon>
        <taxon>Bryophyta</taxon>
        <taxon>Sphagnophytina</taxon>
        <taxon>Sphagnopsida</taxon>
        <taxon>Sphagnales</taxon>
        <taxon>Sphagnaceae</taxon>
        <taxon>Sphagnum</taxon>
    </lineage>
</organism>
<dbReference type="Pfam" id="PF14541">
    <property type="entry name" value="TAXi_C"/>
    <property type="match status" value="1"/>
</dbReference>
<dbReference type="PROSITE" id="PS51767">
    <property type="entry name" value="PEPTIDASE_A1"/>
    <property type="match status" value="1"/>
</dbReference>
<name>A0ABP0UH68_9BRYO</name>
<evidence type="ECO:0000256" key="5">
    <source>
        <dbReference type="SAM" id="SignalP"/>
    </source>
</evidence>
<evidence type="ECO:0000313" key="8">
    <source>
        <dbReference type="Proteomes" id="UP001497512"/>
    </source>
</evidence>
<dbReference type="Gene3D" id="2.40.70.10">
    <property type="entry name" value="Acid Proteases"/>
    <property type="match status" value="2"/>
</dbReference>
<sequence>MDHPGNLVLSSAIFLVICFCFSSAEKVQVASDGAVNARQELPVFHEFELFHRQHPSSPYQQQHNNITTTSRRERLAATLSRDALRLQMLKERINKKLLRPELNLSRDAFDPLPSRLGKDSNTNGKLQPISGVSGEVIAEGIGEYFVSIKVGSPAQNALMTIDTGSGLTWLQCTPCMICYSQELPFFIPGNSSTYAQIPCSSDRCVDTDSASMACSSTNSCVYGVGYGDGSFSEGYLATETLIFTSTVDDASLVAIPDVVLGCGVVNYGSFTAESGLIGLNRDPYSFAMQTASTYSQVFTYCLADIIARPNATSRLSFGIRDESNSNMEYTPMMGTELYYLNLTGITIGSSALPITPTSFELQSDNSGGVILDSGTTLTYLVDPPYTMFRDSFIASTGLNINGFSLMNDSATSIGLDTCYETASVGDDAPPPGPTSLMFHLADGVHLELGDGNIFIEVDDGIWCLTFASGGENDEGGLSIIGNIQQQNFQIQYDLANSRIGFAPANCGGD</sequence>